<dbReference type="EMBL" id="CP107716">
    <property type="protein sequence ID" value="UYQ70464.1"/>
    <property type="molecule type" value="Genomic_DNA"/>
</dbReference>
<dbReference type="RefSeq" id="WP_264224158.1">
    <property type="nucleotide sequence ID" value="NZ_CP107716.1"/>
</dbReference>
<feature type="signal peptide" evidence="1">
    <location>
        <begin position="1"/>
        <end position="20"/>
    </location>
</feature>
<evidence type="ECO:0000313" key="2">
    <source>
        <dbReference type="EMBL" id="UYQ70464.1"/>
    </source>
</evidence>
<protein>
    <recommendedName>
        <fullName evidence="4">Secreted protein</fullName>
    </recommendedName>
</protein>
<sequence>MRQIVLALSFALFSATSANAIECLNGQSGDILSLESWQLLDGESDSEKTLSISLHHAGPVGIRLIDATVRFQDVLGERIGEFPLERADGIDPQADYSFSHVVAGTILERLENLHPDDIEGIACVRALVYEDGTLKDFADQG</sequence>
<accession>A0ABY6ILW9</accession>
<proteinExistence type="predicted"/>
<gene>
    <name evidence="2" type="ORF">OF122_10235</name>
</gene>
<name>A0ABY6ILW9_9HYPH</name>
<evidence type="ECO:0000256" key="1">
    <source>
        <dbReference type="SAM" id="SignalP"/>
    </source>
</evidence>
<evidence type="ECO:0008006" key="4">
    <source>
        <dbReference type="Google" id="ProtNLM"/>
    </source>
</evidence>
<keyword evidence="3" id="KW-1185">Reference proteome</keyword>
<evidence type="ECO:0000313" key="3">
    <source>
        <dbReference type="Proteomes" id="UP001163882"/>
    </source>
</evidence>
<organism evidence="2 3">
    <name type="scientific">Pelagibacterium flavum</name>
    <dbReference type="NCBI Taxonomy" id="2984530"/>
    <lineage>
        <taxon>Bacteria</taxon>
        <taxon>Pseudomonadati</taxon>
        <taxon>Pseudomonadota</taxon>
        <taxon>Alphaproteobacteria</taxon>
        <taxon>Hyphomicrobiales</taxon>
        <taxon>Devosiaceae</taxon>
        <taxon>Pelagibacterium</taxon>
    </lineage>
</organism>
<keyword evidence="1" id="KW-0732">Signal</keyword>
<dbReference type="Proteomes" id="UP001163882">
    <property type="component" value="Chromosome"/>
</dbReference>
<reference evidence="2" key="1">
    <citation type="submission" date="2022-10" db="EMBL/GenBank/DDBJ databases">
        <title>YIM 151497 complete genome.</title>
        <authorList>
            <person name="Chen X."/>
        </authorList>
    </citation>
    <scope>NUCLEOTIDE SEQUENCE</scope>
    <source>
        <strain evidence="2">YIM 151497</strain>
    </source>
</reference>
<feature type="chain" id="PRO_5046172442" description="Secreted protein" evidence="1">
    <location>
        <begin position="21"/>
        <end position="141"/>
    </location>
</feature>